<dbReference type="AlphaFoldDB" id="A0A4U5NST8"/>
<accession>A0A4U5NST8</accession>
<dbReference type="EMBL" id="RCHU01000928">
    <property type="protein sequence ID" value="TKR86043.1"/>
    <property type="molecule type" value="Genomic_DNA"/>
</dbReference>
<evidence type="ECO:0000313" key="1">
    <source>
        <dbReference type="EMBL" id="TKR86043.1"/>
    </source>
</evidence>
<protein>
    <recommendedName>
        <fullName evidence="2">Retrotransposon Copia-like N-terminal domain-containing protein</fullName>
    </recommendedName>
</protein>
<comment type="caution">
    <text evidence="1">The sequence shown here is derived from an EMBL/GenBank/DDBJ whole genome shotgun (WGS) entry which is preliminary data.</text>
</comment>
<sequence length="109" mass="12388">MPPERMDMSNVVSELQRIRDSLSRSMMRGQHEIVSVRPQGVRNYLNIHGRDGVVAGNAKVTLPALHMQDVSSLLTLEKLDGTNYVEWALNAQNKIQGRKRWGFILDTMI</sequence>
<reference evidence="1" key="1">
    <citation type="submission" date="2018-10" db="EMBL/GenBank/DDBJ databases">
        <title>Population genomic analysis revealed the cold adaptation of white poplar.</title>
        <authorList>
            <person name="Liu Y.-J."/>
        </authorList>
    </citation>
    <scope>NUCLEOTIDE SEQUENCE [LARGE SCALE GENOMIC DNA]</scope>
    <source>
        <strain evidence="1">PAL-ZL1</strain>
    </source>
</reference>
<name>A0A4U5NST8_POPAL</name>
<organism evidence="1">
    <name type="scientific">Populus alba</name>
    <name type="common">White poplar</name>
    <dbReference type="NCBI Taxonomy" id="43335"/>
    <lineage>
        <taxon>Eukaryota</taxon>
        <taxon>Viridiplantae</taxon>
        <taxon>Streptophyta</taxon>
        <taxon>Embryophyta</taxon>
        <taxon>Tracheophyta</taxon>
        <taxon>Spermatophyta</taxon>
        <taxon>Magnoliopsida</taxon>
        <taxon>eudicotyledons</taxon>
        <taxon>Gunneridae</taxon>
        <taxon>Pentapetalae</taxon>
        <taxon>rosids</taxon>
        <taxon>fabids</taxon>
        <taxon>Malpighiales</taxon>
        <taxon>Salicaceae</taxon>
        <taxon>Saliceae</taxon>
        <taxon>Populus</taxon>
    </lineage>
</organism>
<gene>
    <name evidence="1" type="ORF">D5086_0000241980</name>
</gene>
<proteinExistence type="predicted"/>
<evidence type="ECO:0008006" key="2">
    <source>
        <dbReference type="Google" id="ProtNLM"/>
    </source>
</evidence>